<dbReference type="AlphaFoldDB" id="A0ABC8Y566"/>
<evidence type="ECO:0000256" key="1">
    <source>
        <dbReference type="SAM" id="MobiDB-lite"/>
    </source>
</evidence>
<keyword evidence="3" id="KW-1185">Reference proteome</keyword>
<feature type="region of interest" description="Disordered" evidence="1">
    <location>
        <begin position="1"/>
        <end position="33"/>
    </location>
</feature>
<name>A0ABC8Y566_9POAL</name>
<reference evidence="2" key="1">
    <citation type="submission" date="2024-10" db="EMBL/GenBank/DDBJ databases">
        <authorList>
            <person name="Ryan C."/>
        </authorList>
    </citation>
    <scope>NUCLEOTIDE SEQUENCE [LARGE SCALE GENOMIC DNA]</scope>
</reference>
<feature type="compositionally biased region" description="Basic and acidic residues" evidence="1">
    <location>
        <begin position="18"/>
        <end position="33"/>
    </location>
</feature>
<organism evidence="2 3">
    <name type="scientific">Urochloa decumbens</name>
    <dbReference type="NCBI Taxonomy" id="240449"/>
    <lineage>
        <taxon>Eukaryota</taxon>
        <taxon>Viridiplantae</taxon>
        <taxon>Streptophyta</taxon>
        <taxon>Embryophyta</taxon>
        <taxon>Tracheophyta</taxon>
        <taxon>Spermatophyta</taxon>
        <taxon>Magnoliopsida</taxon>
        <taxon>Liliopsida</taxon>
        <taxon>Poales</taxon>
        <taxon>Poaceae</taxon>
        <taxon>PACMAD clade</taxon>
        <taxon>Panicoideae</taxon>
        <taxon>Panicodae</taxon>
        <taxon>Paniceae</taxon>
        <taxon>Melinidinae</taxon>
        <taxon>Urochloa</taxon>
    </lineage>
</organism>
<gene>
    <name evidence="2" type="ORF">URODEC1_LOCUS29786</name>
</gene>
<proteinExistence type="predicted"/>
<dbReference type="Proteomes" id="UP001497457">
    <property type="component" value="Chromosome 15b"/>
</dbReference>
<accession>A0ABC8Y566</accession>
<evidence type="ECO:0000313" key="3">
    <source>
        <dbReference type="Proteomes" id="UP001497457"/>
    </source>
</evidence>
<dbReference type="EMBL" id="OZ075125">
    <property type="protein sequence ID" value="CAL4936205.1"/>
    <property type="molecule type" value="Genomic_DNA"/>
</dbReference>
<protein>
    <submittedName>
        <fullName evidence="2">Uncharacterized protein</fullName>
    </submittedName>
</protein>
<evidence type="ECO:0000313" key="2">
    <source>
        <dbReference type="EMBL" id="CAL4936205.1"/>
    </source>
</evidence>
<sequence>MARTGALEPIDRSGPGEVRPKQDWPPRRQSVDEIERRRGRAALAADSRAHVVGEEEARAFSFLDEVATFSQNQGLHYCSGEQGQRTRQRNCRRDRCSDQFPFLFPFPLQTSFQLLFLCSPICFQEQRLNKV</sequence>